<feature type="region of interest" description="Disordered" evidence="9">
    <location>
        <begin position="421"/>
        <end position="446"/>
    </location>
</feature>
<dbReference type="InterPro" id="IPR036188">
    <property type="entry name" value="FAD/NAD-bd_sf"/>
</dbReference>
<dbReference type="PANTHER" id="PTHR43706:SF47">
    <property type="entry name" value="EXTERNAL NADH-UBIQUINONE OXIDOREDUCTASE 1, MITOCHONDRIAL-RELATED"/>
    <property type="match status" value="1"/>
</dbReference>
<gene>
    <name evidence="13" type="ORF">JYU14_03705</name>
</gene>
<dbReference type="EC" id="1.6.5.9" evidence="2"/>
<dbReference type="PRINTS" id="PR00368">
    <property type="entry name" value="FADPNR"/>
</dbReference>
<evidence type="ECO:0000256" key="2">
    <source>
        <dbReference type="ARBA" id="ARBA00012637"/>
    </source>
</evidence>
<keyword evidence="4" id="KW-0274">FAD</keyword>
<dbReference type="Pfam" id="PF22366">
    <property type="entry name" value="NDH2_C"/>
    <property type="match status" value="1"/>
</dbReference>
<dbReference type="SUPFAM" id="SSF51905">
    <property type="entry name" value="FAD/NAD(P)-binding domain"/>
    <property type="match status" value="1"/>
</dbReference>
<name>A0ABS3AS73_9BACT</name>
<keyword evidence="10" id="KW-1133">Transmembrane helix</keyword>
<evidence type="ECO:0000256" key="10">
    <source>
        <dbReference type="SAM" id="Phobius"/>
    </source>
</evidence>
<evidence type="ECO:0000313" key="14">
    <source>
        <dbReference type="Proteomes" id="UP000722121"/>
    </source>
</evidence>
<dbReference type="InterPro" id="IPR054585">
    <property type="entry name" value="NDH2-like_C"/>
</dbReference>
<dbReference type="InterPro" id="IPR045024">
    <property type="entry name" value="NDH-2"/>
</dbReference>
<evidence type="ECO:0000256" key="8">
    <source>
        <dbReference type="ARBA" id="ARBA00047599"/>
    </source>
</evidence>
<dbReference type="Pfam" id="PF07992">
    <property type="entry name" value="Pyr_redox_2"/>
    <property type="match status" value="1"/>
</dbReference>
<dbReference type="PRINTS" id="PR00411">
    <property type="entry name" value="PNDRDTASEI"/>
</dbReference>
<dbReference type="EMBL" id="JAFITR010000077">
    <property type="protein sequence ID" value="MBN4067171.1"/>
    <property type="molecule type" value="Genomic_DNA"/>
</dbReference>
<feature type="domain" description="FAD/NAD(P)-binding" evidence="11">
    <location>
        <begin position="12"/>
        <end position="326"/>
    </location>
</feature>
<evidence type="ECO:0000259" key="12">
    <source>
        <dbReference type="Pfam" id="PF22366"/>
    </source>
</evidence>
<evidence type="ECO:0000256" key="7">
    <source>
        <dbReference type="ARBA" id="ARBA00023027"/>
    </source>
</evidence>
<reference evidence="13 14" key="1">
    <citation type="submission" date="2021-02" db="EMBL/GenBank/DDBJ databases">
        <title>Activity-based single-cell genomes from oceanic crustal fluid captures similar information to metagenomic and metatranscriptomic surveys with orders of magnitude less sampling.</title>
        <authorList>
            <person name="D'Angelo T.S."/>
            <person name="Orcutt B.N."/>
        </authorList>
    </citation>
    <scope>NUCLEOTIDE SEQUENCE [LARGE SCALE GENOMIC DNA]</scope>
    <source>
        <strain evidence="13">AH-315-G07</strain>
    </source>
</reference>
<evidence type="ECO:0000256" key="3">
    <source>
        <dbReference type="ARBA" id="ARBA00022630"/>
    </source>
</evidence>
<dbReference type="PANTHER" id="PTHR43706">
    <property type="entry name" value="NADH DEHYDROGENASE"/>
    <property type="match status" value="1"/>
</dbReference>
<feature type="domain" description="External alternative NADH-ubiquinone oxidoreductase-like C-terminal" evidence="12">
    <location>
        <begin position="353"/>
        <end position="411"/>
    </location>
</feature>
<keyword evidence="14" id="KW-1185">Reference proteome</keyword>
<keyword evidence="5" id="KW-0809">Transit peptide</keyword>
<accession>A0ABS3AS73</accession>
<feature type="transmembrane region" description="Helical" evidence="10">
    <location>
        <begin position="376"/>
        <end position="393"/>
    </location>
</feature>
<evidence type="ECO:0000256" key="4">
    <source>
        <dbReference type="ARBA" id="ARBA00022827"/>
    </source>
</evidence>
<proteinExistence type="inferred from homology"/>
<comment type="catalytic activity">
    <reaction evidence="8">
        <text>a quinone + NADH + H(+) = a quinol + NAD(+)</text>
        <dbReference type="Rhea" id="RHEA:46160"/>
        <dbReference type="ChEBI" id="CHEBI:15378"/>
        <dbReference type="ChEBI" id="CHEBI:24646"/>
        <dbReference type="ChEBI" id="CHEBI:57540"/>
        <dbReference type="ChEBI" id="CHEBI:57945"/>
        <dbReference type="ChEBI" id="CHEBI:132124"/>
        <dbReference type="EC" id="1.6.5.9"/>
    </reaction>
</comment>
<evidence type="ECO:0000256" key="6">
    <source>
        <dbReference type="ARBA" id="ARBA00023002"/>
    </source>
</evidence>
<evidence type="ECO:0000256" key="5">
    <source>
        <dbReference type="ARBA" id="ARBA00022946"/>
    </source>
</evidence>
<keyword evidence="10" id="KW-0472">Membrane</keyword>
<sequence length="446" mass="49372">MGAKDPAKKRPQVIIIGGGFGGLTVAKSLGWVDVDVLIIDKTNHHLFQPLLYQVASAALSPADIAYPIREIVSDQSNTSVVMAEVTKIDTEKKEVWLAHDNVFPYDYLVIAVGARHSYFGHDEWEEYAPGVKSLQDALKIRNKILTAFEKAERCKTKEEALKHLNFVIVGGGPTGVEIAGAIAEIAHQTMLKNFRKIDTEDTKIYLIEGAPHILSAYPKRLATKAHKALEKLGVEIITGTHVTDMNDQGVYLGDRFIQADNIVWAAGNKASPLLKTLNTELKKTGHAIVNSDWSIPGHPETFVIGDAAYFEAEDGRPLPGISPVAIQGGRYVADVIMNKLPPEKRSPFKYFDKGSLATIGRAHAVARIGNFEFSGFFAWLIWVFIHIAYLIGFRSRFTVMMQWGFLYFTGRRGARLINKAVKDDPPHKDVVASEKAEEPPAKKDKE</sequence>
<protein>
    <recommendedName>
        <fullName evidence="2">NADH:ubiquinone reductase (non-electrogenic)</fullName>
        <ecNumber evidence="2">1.6.5.9</ecNumber>
    </recommendedName>
</protein>
<keyword evidence="3" id="KW-0285">Flavoprotein</keyword>
<evidence type="ECO:0000313" key="13">
    <source>
        <dbReference type="EMBL" id="MBN4067171.1"/>
    </source>
</evidence>
<comment type="caution">
    <text evidence="13">The sequence shown here is derived from an EMBL/GenBank/DDBJ whole genome shotgun (WGS) entry which is preliminary data.</text>
</comment>
<evidence type="ECO:0000259" key="11">
    <source>
        <dbReference type="Pfam" id="PF07992"/>
    </source>
</evidence>
<evidence type="ECO:0000256" key="1">
    <source>
        <dbReference type="ARBA" id="ARBA00005272"/>
    </source>
</evidence>
<organism evidence="13 14">
    <name type="scientific">Simkania negevensis</name>
    <dbReference type="NCBI Taxonomy" id="83561"/>
    <lineage>
        <taxon>Bacteria</taxon>
        <taxon>Pseudomonadati</taxon>
        <taxon>Chlamydiota</taxon>
        <taxon>Chlamydiia</taxon>
        <taxon>Parachlamydiales</taxon>
        <taxon>Simkaniaceae</taxon>
        <taxon>Simkania</taxon>
    </lineage>
</organism>
<evidence type="ECO:0000256" key="9">
    <source>
        <dbReference type="SAM" id="MobiDB-lite"/>
    </source>
</evidence>
<dbReference type="Proteomes" id="UP000722121">
    <property type="component" value="Unassembled WGS sequence"/>
</dbReference>
<keyword evidence="6" id="KW-0560">Oxidoreductase</keyword>
<keyword evidence="10" id="KW-0812">Transmembrane</keyword>
<dbReference type="Gene3D" id="3.50.50.100">
    <property type="match status" value="1"/>
</dbReference>
<comment type="similarity">
    <text evidence="1">Belongs to the NADH dehydrogenase family.</text>
</comment>
<dbReference type="InterPro" id="IPR023753">
    <property type="entry name" value="FAD/NAD-binding_dom"/>
</dbReference>
<keyword evidence="7" id="KW-0520">NAD</keyword>